<organism evidence="2 3">
    <name type="scientific">Kwoniella shivajii</name>
    <dbReference type="NCBI Taxonomy" id="564305"/>
    <lineage>
        <taxon>Eukaryota</taxon>
        <taxon>Fungi</taxon>
        <taxon>Dikarya</taxon>
        <taxon>Basidiomycota</taxon>
        <taxon>Agaricomycotina</taxon>
        <taxon>Tremellomycetes</taxon>
        <taxon>Tremellales</taxon>
        <taxon>Cryptococcaceae</taxon>
        <taxon>Kwoniella</taxon>
    </lineage>
</organism>
<name>A0ABZ1CS81_9TREE</name>
<dbReference type="EMBL" id="CP141882">
    <property type="protein sequence ID" value="WRT64548.1"/>
    <property type="molecule type" value="Genomic_DNA"/>
</dbReference>
<evidence type="ECO:0000313" key="2">
    <source>
        <dbReference type="EMBL" id="WRT64548.1"/>
    </source>
</evidence>
<dbReference type="RefSeq" id="XP_062789288.1">
    <property type="nucleotide sequence ID" value="XM_062933237.1"/>
</dbReference>
<sequence>MSNAKPVYVSSSGTLGTQPIISRVSNQASNYASLLYLFVETLISPIINPASWTDPSIRSSNISGNTNTGRGGPSGHGGNGGGGPGSGGGPSGGGGGAGGTGGRGFMTMGDLRGGGTVDSCRATCG</sequence>
<reference evidence="2 3" key="1">
    <citation type="submission" date="2024-01" db="EMBL/GenBank/DDBJ databases">
        <title>Comparative genomics of Cryptococcus and Kwoniella reveals pathogenesis evolution and contrasting modes of karyotype evolution via chromosome fusion or intercentromeric recombination.</title>
        <authorList>
            <person name="Coelho M.A."/>
            <person name="David-Palma M."/>
            <person name="Shea T."/>
            <person name="Bowers K."/>
            <person name="McGinley-Smith S."/>
            <person name="Mohammad A.W."/>
            <person name="Gnirke A."/>
            <person name="Yurkov A.M."/>
            <person name="Nowrousian M."/>
            <person name="Sun S."/>
            <person name="Cuomo C.A."/>
            <person name="Heitman J."/>
        </authorList>
    </citation>
    <scope>NUCLEOTIDE SEQUENCE [LARGE SCALE GENOMIC DNA]</scope>
    <source>
        <strain evidence="2">CBS 11374</strain>
    </source>
</reference>
<feature type="compositionally biased region" description="Gly residues" evidence="1">
    <location>
        <begin position="69"/>
        <end position="104"/>
    </location>
</feature>
<keyword evidence="3" id="KW-1185">Reference proteome</keyword>
<accession>A0ABZ1CS81</accession>
<gene>
    <name evidence="2" type="ORF">IL334_001480</name>
</gene>
<protein>
    <submittedName>
        <fullName evidence="2">Uncharacterized protein</fullName>
    </submittedName>
</protein>
<feature type="compositionally biased region" description="Polar residues" evidence="1">
    <location>
        <begin position="50"/>
        <end position="68"/>
    </location>
</feature>
<feature type="region of interest" description="Disordered" evidence="1">
    <location>
        <begin position="49"/>
        <end position="112"/>
    </location>
</feature>
<evidence type="ECO:0000313" key="3">
    <source>
        <dbReference type="Proteomes" id="UP001329825"/>
    </source>
</evidence>
<proteinExistence type="predicted"/>
<dbReference type="Proteomes" id="UP001329825">
    <property type="component" value="Chromosome 2"/>
</dbReference>
<dbReference type="GeneID" id="87953611"/>
<evidence type="ECO:0000256" key="1">
    <source>
        <dbReference type="SAM" id="MobiDB-lite"/>
    </source>
</evidence>